<evidence type="ECO:0000256" key="10">
    <source>
        <dbReference type="ARBA" id="ARBA00023264"/>
    </source>
</evidence>
<keyword evidence="9" id="KW-0594">Phospholipid biosynthesis</keyword>
<dbReference type="Gene3D" id="3.40.50.10330">
    <property type="entry name" value="Probable inorganic polyphosphate/atp-NAD kinase, domain 1"/>
    <property type="match status" value="1"/>
</dbReference>
<keyword evidence="4" id="KW-0808">Transferase</keyword>
<keyword evidence="6 12" id="KW-0418">Kinase</keyword>
<comment type="cofactor">
    <cofactor evidence="1">
        <name>Mg(2+)</name>
        <dbReference type="ChEBI" id="CHEBI:18420"/>
    </cofactor>
</comment>
<keyword evidence="10" id="KW-1208">Phospholipid metabolism</keyword>
<dbReference type="SUPFAM" id="SSF111331">
    <property type="entry name" value="NAD kinase/diacylglycerol kinase-like"/>
    <property type="match status" value="1"/>
</dbReference>
<feature type="domain" description="DAGKc" evidence="11">
    <location>
        <begin position="1"/>
        <end position="136"/>
    </location>
</feature>
<evidence type="ECO:0000256" key="4">
    <source>
        <dbReference type="ARBA" id="ARBA00022679"/>
    </source>
</evidence>
<dbReference type="EMBL" id="CP106877">
    <property type="protein sequence ID" value="WAA11759.1"/>
    <property type="molecule type" value="Genomic_DNA"/>
</dbReference>
<sequence>MNLHFIINPAAKNGKSLKIWKRIEQKLIERKIRYRSYFTQKRGDGKKLARKIVKGRESFSYIIAVGGDGTIHEVLNGISPFDRGIVGYIPAGSGNDFSRGYYIPNDPDQALEYVLALIGDEPILVDVGKFQGVGENNGYFINNFGCGFDAKIAVSANESKLKPFLNRFGLGKFVYVYFLIKELFRHRPMTINLDIDERREVFERAWFLTVSNQPYYGGGMKISPGSHPIDGQLEVIVVHGISKLKILMLFMTVFWGKHIYMKEVKILQGKRIRIRTDLPSLLHADGEYAGVGNVDIEIVPRALSLLTRCPLTDQNLPAMNESER</sequence>
<dbReference type="Pfam" id="PF00781">
    <property type="entry name" value="DAGK_cat"/>
    <property type="match status" value="1"/>
</dbReference>
<dbReference type="KEGG" id="fhl:OE105_09015"/>
<reference evidence="12" key="1">
    <citation type="submission" date="2022-09" db="EMBL/GenBank/DDBJ databases">
        <title>Complete Genomes of Fervidibacillus albus and Fervidibacillus halotolerans isolated from tidal flat sediments.</title>
        <authorList>
            <person name="Kwon K.K."/>
            <person name="Yang S.-H."/>
            <person name="Park M.J."/>
            <person name="Oh H.-M."/>
        </authorList>
    </citation>
    <scope>NUCLEOTIDE SEQUENCE</scope>
    <source>
        <strain evidence="12">MEBiC13594</strain>
    </source>
</reference>
<keyword evidence="13" id="KW-1185">Reference proteome</keyword>
<dbReference type="InterPro" id="IPR016064">
    <property type="entry name" value="NAD/diacylglycerol_kinase_sf"/>
</dbReference>
<dbReference type="SMART" id="SM00046">
    <property type="entry name" value="DAGKc"/>
    <property type="match status" value="1"/>
</dbReference>
<evidence type="ECO:0000256" key="8">
    <source>
        <dbReference type="ARBA" id="ARBA00023098"/>
    </source>
</evidence>
<dbReference type="AlphaFoldDB" id="A0A9E8RY13"/>
<evidence type="ECO:0000313" key="12">
    <source>
        <dbReference type="EMBL" id="WAA11759.1"/>
    </source>
</evidence>
<name>A0A9E8RY13_9BACI</name>
<dbReference type="InterPro" id="IPR045540">
    <property type="entry name" value="YegS/DAGK_C"/>
</dbReference>
<evidence type="ECO:0000256" key="1">
    <source>
        <dbReference type="ARBA" id="ARBA00001946"/>
    </source>
</evidence>
<keyword evidence="3" id="KW-0444">Lipid biosynthesis</keyword>
<evidence type="ECO:0000313" key="13">
    <source>
        <dbReference type="Proteomes" id="UP001164726"/>
    </source>
</evidence>
<dbReference type="NCBIfam" id="TIGR00147">
    <property type="entry name" value="YegS/Rv2252/BmrU family lipid kinase"/>
    <property type="match status" value="1"/>
</dbReference>
<dbReference type="GO" id="GO:0008654">
    <property type="term" value="P:phospholipid biosynthetic process"/>
    <property type="evidence" value="ECO:0007669"/>
    <property type="project" value="UniProtKB-KW"/>
</dbReference>
<dbReference type="GO" id="GO:0016301">
    <property type="term" value="F:kinase activity"/>
    <property type="evidence" value="ECO:0007669"/>
    <property type="project" value="UniProtKB-KW"/>
</dbReference>
<dbReference type="PANTHER" id="PTHR12358">
    <property type="entry name" value="SPHINGOSINE KINASE"/>
    <property type="match status" value="1"/>
</dbReference>
<organism evidence="12 13">
    <name type="scientific">Fervidibacillus halotolerans</name>
    <dbReference type="NCBI Taxonomy" id="2980027"/>
    <lineage>
        <taxon>Bacteria</taxon>
        <taxon>Bacillati</taxon>
        <taxon>Bacillota</taxon>
        <taxon>Bacilli</taxon>
        <taxon>Bacillales</taxon>
        <taxon>Bacillaceae</taxon>
        <taxon>Fervidibacillus</taxon>
    </lineage>
</organism>
<dbReference type="InterPro" id="IPR005218">
    <property type="entry name" value="Diacylglycerol/lipid_kinase"/>
</dbReference>
<dbReference type="Gene3D" id="2.60.200.40">
    <property type="match status" value="1"/>
</dbReference>
<dbReference type="PANTHER" id="PTHR12358:SF54">
    <property type="entry name" value="SPHINGOSINE KINASE RELATED PROTEIN"/>
    <property type="match status" value="1"/>
</dbReference>
<accession>A0A9E8RY13</accession>
<keyword evidence="5" id="KW-0547">Nucleotide-binding</keyword>
<dbReference type="InterPro" id="IPR050187">
    <property type="entry name" value="Lipid_Phosphate_FormReg"/>
</dbReference>
<dbReference type="GO" id="GO:0005524">
    <property type="term" value="F:ATP binding"/>
    <property type="evidence" value="ECO:0007669"/>
    <property type="project" value="UniProtKB-KW"/>
</dbReference>
<proteinExistence type="inferred from homology"/>
<dbReference type="PROSITE" id="PS50146">
    <property type="entry name" value="DAGK"/>
    <property type="match status" value="1"/>
</dbReference>
<dbReference type="InterPro" id="IPR001206">
    <property type="entry name" value="Diacylglycerol_kinase_cat_dom"/>
</dbReference>
<dbReference type="InterPro" id="IPR017438">
    <property type="entry name" value="ATP-NAD_kinase_N"/>
</dbReference>
<keyword evidence="8" id="KW-0443">Lipid metabolism</keyword>
<evidence type="ECO:0000256" key="6">
    <source>
        <dbReference type="ARBA" id="ARBA00022777"/>
    </source>
</evidence>
<gene>
    <name evidence="12" type="ORF">OE105_09015</name>
</gene>
<evidence type="ECO:0000256" key="9">
    <source>
        <dbReference type="ARBA" id="ARBA00023209"/>
    </source>
</evidence>
<dbReference type="Pfam" id="PF19279">
    <property type="entry name" value="YegS_C"/>
    <property type="match status" value="1"/>
</dbReference>
<dbReference type="Proteomes" id="UP001164726">
    <property type="component" value="Chromosome"/>
</dbReference>
<dbReference type="RefSeq" id="WP_275419878.1">
    <property type="nucleotide sequence ID" value="NZ_CP106877.1"/>
</dbReference>
<evidence type="ECO:0000256" key="7">
    <source>
        <dbReference type="ARBA" id="ARBA00022840"/>
    </source>
</evidence>
<evidence type="ECO:0000256" key="3">
    <source>
        <dbReference type="ARBA" id="ARBA00022516"/>
    </source>
</evidence>
<evidence type="ECO:0000256" key="5">
    <source>
        <dbReference type="ARBA" id="ARBA00022741"/>
    </source>
</evidence>
<protein>
    <submittedName>
        <fullName evidence="12">Diacylglycerol kinase family lipid kinase</fullName>
    </submittedName>
</protein>
<keyword evidence="7" id="KW-0067">ATP-binding</keyword>
<evidence type="ECO:0000256" key="2">
    <source>
        <dbReference type="ARBA" id="ARBA00005983"/>
    </source>
</evidence>
<evidence type="ECO:0000259" key="11">
    <source>
        <dbReference type="PROSITE" id="PS50146"/>
    </source>
</evidence>
<comment type="similarity">
    <text evidence="2">Belongs to the diacylglycerol/lipid kinase family.</text>
</comment>